<protein>
    <recommendedName>
        <fullName evidence="7">Hydroxyacylglutathione hydrolase</fullName>
        <ecNumber evidence="7">3.1.2.6</ecNumber>
    </recommendedName>
    <alternativeName>
        <fullName evidence="7">Glyoxalase II</fullName>
        <shortName evidence="7">Glx II</shortName>
    </alternativeName>
</protein>
<feature type="binding site" evidence="7">
    <location>
        <position position="171"/>
    </location>
    <ligand>
        <name>Zn(2+)</name>
        <dbReference type="ChEBI" id="CHEBI:29105"/>
        <label>2</label>
    </ligand>
</feature>
<comment type="function">
    <text evidence="7">Thiolesterase that catalyzes the hydrolysis of S-D-lactoyl-glutathione to form glutathione and D-lactic acid.</text>
</comment>
<evidence type="ECO:0000256" key="1">
    <source>
        <dbReference type="ARBA" id="ARBA00001623"/>
    </source>
</evidence>
<dbReference type="InterPro" id="IPR036866">
    <property type="entry name" value="RibonucZ/Hydroxyglut_hydro"/>
</dbReference>
<dbReference type="InterPro" id="IPR032282">
    <property type="entry name" value="HAGH_C"/>
</dbReference>
<dbReference type="Pfam" id="PF00753">
    <property type="entry name" value="Lactamase_B"/>
    <property type="match status" value="1"/>
</dbReference>
<evidence type="ECO:0000256" key="2">
    <source>
        <dbReference type="ARBA" id="ARBA00004963"/>
    </source>
</evidence>
<comment type="pathway">
    <text evidence="2 7">Secondary metabolite metabolism; methylglyoxal degradation; (R)-lactate from methylglyoxal: step 2/2.</text>
</comment>
<dbReference type="Gene3D" id="3.60.15.10">
    <property type="entry name" value="Ribonuclease Z/Hydroxyacylglutathione hydrolase-like"/>
    <property type="match status" value="1"/>
</dbReference>
<feature type="binding site" evidence="7">
    <location>
        <position position="133"/>
    </location>
    <ligand>
        <name>Zn(2+)</name>
        <dbReference type="ChEBI" id="CHEBI:29105"/>
        <label>2</label>
    </ligand>
</feature>
<dbReference type="SMART" id="SM00849">
    <property type="entry name" value="Lactamase_B"/>
    <property type="match status" value="1"/>
</dbReference>
<dbReference type="RefSeq" id="WP_157025914.1">
    <property type="nucleotide sequence ID" value="NZ_WQMS01000002.1"/>
</dbReference>
<dbReference type="InterPro" id="IPR035680">
    <property type="entry name" value="Clx_II_MBL"/>
</dbReference>
<comment type="similarity">
    <text evidence="3 7">Belongs to the metallo-beta-lactamase superfamily. Glyoxalase II family.</text>
</comment>
<feature type="domain" description="Metallo-beta-lactamase" evidence="8">
    <location>
        <begin position="13"/>
        <end position="171"/>
    </location>
</feature>
<dbReference type="NCBIfam" id="TIGR03413">
    <property type="entry name" value="GSH_gloB"/>
    <property type="match status" value="1"/>
</dbReference>
<comment type="caution">
    <text evidence="9">The sequence shown here is derived from an EMBL/GenBank/DDBJ whole genome shotgun (WGS) entry which is preliminary data.</text>
</comment>
<dbReference type="GO" id="GO:0004416">
    <property type="term" value="F:hydroxyacylglutathione hydrolase activity"/>
    <property type="evidence" value="ECO:0007669"/>
    <property type="project" value="UniProtKB-UniRule"/>
</dbReference>
<feature type="binding site" evidence="7">
    <location>
        <position position="61"/>
    </location>
    <ligand>
        <name>Zn(2+)</name>
        <dbReference type="ChEBI" id="CHEBI:29105"/>
        <label>2</label>
    </ligand>
</feature>
<keyword evidence="5 7" id="KW-0378">Hydrolase</keyword>
<comment type="cofactor">
    <cofactor evidence="7">
        <name>Zn(2+)</name>
        <dbReference type="ChEBI" id="CHEBI:29105"/>
    </cofactor>
    <text evidence="7">Binds 2 Zn(2+) ions per subunit.</text>
</comment>
<gene>
    <name evidence="7 9" type="primary">gloB</name>
    <name evidence="9" type="ORF">GON01_03140</name>
</gene>
<dbReference type="InterPro" id="IPR001279">
    <property type="entry name" value="Metallo-B-lactamas"/>
</dbReference>
<dbReference type="Pfam" id="PF16123">
    <property type="entry name" value="HAGH_C"/>
    <property type="match status" value="1"/>
</dbReference>
<comment type="catalytic activity">
    <reaction evidence="1 7">
        <text>an S-(2-hydroxyacyl)glutathione + H2O = a 2-hydroxy carboxylate + glutathione + H(+)</text>
        <dbReference type="Rhea" id="RHEA:21864"/>
        <dbReference type="ChEBI" id="CHEBI:15377"/>
        <dbReference type="ChEBI" id="CHEBI:15378"/>
        <dbReference type="ChEBI" id="CHEBI:57925"/>
        <dbReference type="ChEBI" id="CHEBI:58896"/>
        <dbReference type="ChEBI" id="CHEBI:71261"/>
        <dbReference type="EC" id="3.1.2.6"/>
    </reaction>
</comment>
<evidence type="ECO:0000256" key="3">
    <source>
        <dbReference type="ARBA" id="ARBA00006759"/>
    </source>
</evidence>
<evidence type="ECO:0000259" key="8">
    <source>
        <dbReference type="SMART" id="SM00849"/>
    </source>
</evidence>
<dbReference type="SUPFAM" id="SSF56281">
    <property type="entry name" value="Metallo-hydrolase/oxidoreductase"/>
    <property type="match status" value="1"/>
</dbReference>
<dbReference type="EC" id="3.1.2.6" evidence="7"/>
<feature type="binding site" evidence="7">
    <location>
        <position position="114"/>
    </location>
    <ligand>
        <name>Zn(2+)</name>
        <dbReference type="ChEBI" id="CHEBI:29105"/>
        <label>1</label>
    </ligand>
</feature>
<comment type="subunit">
    <text evidence="7">Monomer.</text>
</comment>
<dbReference type="AlphaFoldDB" id="A0A6I4IXQ9"/>
<evidence type="ECO:0000256" key="6">
    <source>
        <dbReference type="ARBA" id="ARBA00022833"/>
    </source>
</evidence>
<keyword evidence="4 7" id="KW-0479">Metal-binding</keyword>
<dbReference type="Proteomes" id="UP000441389">
    <property type="component" value="Unassembled WGS sequence"/>
</dbReference>
<dbReference type="PANTHER" id="PTHR43705:SF1">
    <property type="entry name" value="HYDROXYACYLGLUTATHIONE HYDROLASE GLOB"/>
    <property type="match status" value="1"/>
</dbReference>
<proteinExistence type="inferred from homology"/>
<dbReference type="InterPro" id="IPR017782">
    <property type="entry name" value="Hydroxyacylglutathione_Hdrlase"/>
</dbReference>
<keyword evidence="6 7" id="KW-0862">Zinc</keyword>
<feature type="binding site" evidence="7">
    <location>
        <position position="58"/>
    </location>
    <ligand>
        <name>Zn(2+)</name>
        <dbReference type="ChEBI" id="CHEBI:29105"/>
        <label>1</label>
    </ligand>
</feature>
<dbReference type="PANTHER" id="PTHR43705">
    <property type="entry name" value="HYDROXYACYLGLUTATHIONE HYDROLASE"/>
    <property type="match status" value="1"/>
</dbReference>
<dbReference type="PIRSF" id="PIRSF005457">
    <property type="entry name" value="Glx"/>
    <property type="match status" value="1"/>
</dbReference>
<evidence type="ECO:0000256" key="5">
    <source>
        <dbReference type="ARBA" id="ARBA00022801"/>
    </source>
</evidence>
<evidence type="ECO:0000256" key="7">
    <source>
        <dbReference type="HAMAP-Rule" id="MF_01374"/>
    </source>
</evidence>
<feature type="binding site" evidence="7">
    <location>
        <position position="133"/>
    </location>
    <ligand>
        <name>Zn(2+)</name>
        <dbReference type="ChEBI" id="CHEBI:29105"/>
        <label>1</label>
    </ligand>
</feature>
<dbReference type="EMBL" id="WQMS01000002">
    <property type="protein sequence ID" value="MVO76934.1"/>
    <property type="molecule type" value="Genomic_DNA"/>
</dbReference>
<evidence type="ECO:0000256" key="4">
    <source>
        <dbReference type="ARBA" id="ARBA00022723"/>
    </source>
</evidence>
<feature type="binding site" evidence="7">
    <location>
        <position position="56"/>
    </location>
    <ligand>
        <name>Zn(2+)</name>
        <dbReference type="ChEBI" id="CHEBI:29105"/>
        <label>1</label>
    </ligand>
</feature>
<dbReference type="CDD" id="cd07723">
    <property type="entry name" value="hydroxyacylglutathione_hydrolase_MBL-fold"/>
    <property type="match status" value="1"/>
</dbReference>
<name>A0A6I4IXQ9_9SPHN</name>
<feature type="binding site" evidence="7">
    <location>
        <position position="60"/>
    </location>
    <ligand>
        <name>Zn(2+)</name>
        <dbReference type="ChEBI" id="CHEBI:29105"/>
        <label>2</label>
    </ligand>
</feature>
<dbReference type="InterPro" id="IPR050110">
    <property type="entry name" value="Glyoxalase_II_hydrolase"/>
</dbReference>
<dbReference type="GO" id="GO:0046872">
    <property type="term" value="F:metal ion binding"/>
    <property type="evidence" value="ECO:0007669"/>
    <property type="project" value="UniProtKB-KW"/>
</dbReference>
<keyword evidence="10" id="KW-1185">Reference proteome</keyword>
<dbReference type="UniPathway" id="UPA00619">
    <property type="reaction ID" value="UER00676"/>
</dbReference>
<accession>A0A6I4IXQ9</accession>
<evidence type="ECO:0000313" key="10">
    <source>
        <dbReference type="Proteomes" id="UP000441389"/>
    </source>
</evidence>
<dbReference type="GO" id="GO:0019243">
    <property type="term" value="P:methylglyoxal catabolic process to D-lactate via S-lactoyl-glutathione"/>
    <property type="evidence" value="ECO:0007669"/>
    <property type="project" value="UniProtKB-UniRule"/>
</dbReference>
<organism evidence="9 10">
    <name type="scientific">Sphingomonas horti</name>
    <dbReference type="NCBI Taxonomy" id="2682842"/>
    <lineage>
        <taxon>Bacteria</taxon>
        <taxon>Pseudomonadati</taxon>
        <taxon>Pseudomonadota</taxon>
        <taxon>Alphaproteobacteria</taxon>
        <taxon>Sphingomonadales</taxon>
        <taxon>Sphingomonadaceae</taxon>
        <taxon>Sphingomonas</taxon>
    </lineage>
</organism>
<sequence>MTLEIVRVPALSDNYIWLVREPGSGETMVIDPAAAEPVLAAAEARGWRITQTWNTHWHPDHTGGNAAIKDATGCAITGPAAEAARIPTLDRQVREGDRVRLGALEAEVLEVPAHTAGHIAYHFASERVIFVGDTLFAMGCGRLFEGTAEQMFANMQRLAALPADTRVYCSHEYTLSNGRYALAAEPDNDAIARRMADVSAARERGEATVPTTIGLERATNPFMRARDAVQLAERRAAKDTFRG</sequence>
<reference evidence="9 10" key="1">
    <citation type="submission" date="2019-12" db="EMBL/GenBank/DDBJ databases">
        <authorList>
            <person name="Huq M.A."/>
        </authorList>
    </citation>
    <scope>NUCLEOTIDE SEQUENCE [LARGE SCALE GENOMIC DNA]</scope>
    <source>
        <strain evidence="9 10">MAH-20</strain>
    </source>
</reference>
<dbReference type="HAMAP" id="MF_01374">
    <property type="entry name" value="Glyoxalase_2"/>
    <property type="match status" value="1"/>
</dbReference>
<evidence type="ECO:0000313" key="9">
    <source>
        <dbReference type="EMBL" id="MVO76934.1"/>
    </source>
</evidence>